<feature type="compositionally biased region" description="Basic and acidic residues" evidence="1">
    <location>
        <begin position="24"/>
        <end position="38"/>
    </location>
</feature>
<accession>A0AAQ3Q800</accession>
<gene>
    <name evidence="2" type="ORF">Cni_G08502</name>
</gene>
<evidence type="ECO:0000313" key="2">
    <source>
        <dbReference type="EMBL" id="WOK99790.1"/>
    </source>
</evidence>
<feature type="compositionally biased region" description="Low complexity" evidence="1">
    <location>
        <begin position="40"/>
        <end position="56"/>
    </location>
</feature>
<feature type="compositionally biased region" description="Polar residues" evidence="1">
    <location>
        <begin position="7"/>
        <end position="16"/>
    </location>
</feature>
<proteinExistence type="predicted"/>
<reference evidence="2 3" key="1">
    <citation type="submission" date="2023-10" db="EMBL/GenBank/DDBJ databases">
        <title>Chromosome-scale genome assembly provides insights into flower coloration mechanisms of Canna indica.</title>
        <authorList>
            <person name="Li C."/>
        </authorList>
    </citation>
    <scope>NUCLEOTIDE SEQUENCE [LARGE SCALE GENOMIC DNA]</scope>
    <source>
        <tissue evidence="2">Flower</tissue>
    </source>
</reference>
<sequence length="91" mass="9388">MDLGPSRSASWGNNSMDVGGVADQEDRDRDGEGSRDDEGAAVAEGAGAAIAHVANEGLDDEIGERSAEPHQARPLVLRLGFTSSPLSSSTH</sequence>
<dbReference type="AlphaFoldDB" id="A0AAQ3Q800"/>
<organism evidence="2 3">
    <name type="scientific">Canna indica</name>
    <name type="common">Indian-shot</name>
    <dbReference type="NCBI Taxonomy" id="4628"/>
    <lineage>
        <taxon>Eukaryota</taxon>
        <taxon>Viridiplantae</taxon>
        <taxon>Streptophyta</taxon>
        <taxon>Embryophyta</taxon>
        <taxon>Tracheophyta</taxon>
        <taxon>Spermatophyta</taxon>
        <taxon>Magnoliopsida</taxon>
        <taxon>Liliopsida</taxon>
        <taxon>Zingiberales</taxon>
        <taxon>Cannaceae</taxon>
        <taxon>Canna</taxon>
    </lineage>
</organism>
<feature type="compositionally biased region" description="Polar residues" evidence="1">
    <location>
        <begin position="81"/>
        <end position="91"/>
    </location>
</feature>
<name>A0AAQ3Q800_9LILI</name>
<evidence type="ECO:0000313" key="3">
    <source>
        <dbReference type="Proteomes" id="UP001327560"/>
    </source>
</evidence>
<protein>
    <submittedName>
        <fullName evidence="2">Uncharacterized protein</fullName>
    </submittedName>
</protein>
<evidence type="ECO:0000256" key="1">
    <source>
        <dbReference type="SAM" id="MobiDB-lite"/>
    </source>
</evidence>
<dbReference type="EMBL" id="CP136892">
    <property type="protein sequence ID" value="WOK99790.1"/>
    <property type="molecule type" value="Genomic_DNA"/>
</dbReference>
<feature type="region of interest" description="Disordered" evidence="1">
    <location>
        <begin position="1"/>
        <end position="91"/>
    </location>
</feature>
<dbReference type="Proteomes" id="UP001327560">
    <property type="component" value="Chromosome 3"/>
</dbReference>
<keyword evidence="3" id="KW-1185">Reference proteome</keyword>